<keyword evidence="2" id="KW-1185">Reference proteome</keyword>
<proteinExistence type="predicted"/>
<dbReference type="AlphaFoldDB" id="A0A1L0BHB8"/>
<organism evidence="1 2">
    <name type="scientific">Sungouiella intermedia</name>
    <dbReference type="NCBI Taxonomy" id="45354"/>
    <lineage>
        <taxon>Eukaryota</taxon>
        <taxon>Fungi</taxon>
        <taxon>Dikarya</taxon>
        <taxon>Ascomycota</taxon>
        <taxon>Saccharomycotina</taxon>
        <taxon>Pichiomycetes</taxon>
        <taxon>Metschnikowiaceae</taxon>
        <taxon>Sungouiella</taxon>
    </lineage>
</organism>
<accession>A0A1L0BHB8</accession>
<dbReference type="OrthoDB" id="4006634at2759"/>
<evidence type="ECO:0000313" key="1">
    <source>
        <dbReference type="EMBL" id="SGZ49650.1"/>
    </source>
</evidence>
<protein>
    <submittedName>
        <fullName evidence="1">CIC11C00000001914</fullName>
    </submittedName>
</protein>
<name>A0A1L0BHB8_9ASCO</name>
<sequence>MITLSKDCQLTSEDKSDLGIYAQWQFGNTIPSTTTELSKLDVFPVRDIKDRGEYFTRPSDATGLVVLSSEKLTVMAAWRNKEHKGPWQVYGEQESPTTAYYLVGDTDVVFVGWV</sequence>
<dbReference type="Proteomes" id="UP000182334">
    <property type="component" value="Chromosome II"/>
</dbReference>
<dbReference type="EMBL" id="LT635757">
    <property type="protein sequence ID" value="SGZ49650.1"/>
    <property type="molecule type" value="Genomic_DNA"/>
</dbReference>
<reference evidence="1 2" key="1">
    <citation type="submission" date="2016-10" db="EMBL/GenBank/DDBJ databases">
        <authorList>
            <person name="de Groot N.N."/>
        </authorList>
    </citation>
    <scope>NUCLEOTIDE SEQUENCE [LARGE SCALE GENOMIC DNA]</scope>
    <source>
        <strain evidence="1 2">CBS 141442</strain>
    </source>
</reference>
<evidence type="ECO:0000313" key="2">
    <source>
        <dbReference type="Proteomes" id="UP000182334"/>
    </source>
</evidence>
<gene>
    <name evidence="1" type="ORF">SAMEA4029010_CIC11G00000001914</name>
</gene>